<dbReference type="Gene3D" id="3.30.565.10">
    <property type="entry name" value="Histidine kinase-like ATPase, C-terminal domain"/>
    <property type="match status" value="1"/>
</dbReference>
<dbReference type="InterPro" id="IPR011006">
    <property type="entry name" value="CheY-like_superfamily"/>
</dbReference>
<feature type="domain" description="Histidine kinase" evidence="8">
    <location>
        <begin position="145"/>
        <end position="366"/>
    </location>
</feature>
<dbReference type="SUPFAM" id="SSF47384">
    <property type="entry name" value="Homodimeric domain of signal transducing histidine kinase"/>
    <property type="match status" value="1"/>
</dbReference>
<evidence type="ECO:0000259" key="9">
    <source>
        <dbReference type="PROSITE" id="PS50110"/>
    </source>
</evidence>
<name>A0A975CNN0_9FLAO</name>
<dbReference type="InterPro" id="IPR036890">
    <property type="entry name" value="HATPase_C_sf"/>
</dbReference>
<dbReference type="PROSITE" id="PS50110">
    <property type="entry name" value="RESPONSE_REGULATORY"/>
    <property type="match status" value="1"/>
</dbReference>
<dbReference type="SMART" id="SM00388">
    <property type="entry name" value="HisKA"/>
    <property type="match status" value="1"/>
</dbReference>
<dbReference type="SUPFAM" id="SSF55874">
    <property type="entry name" value="ATPase domain of HSP90 chaperone/DNA topoisomerase II/histidine kinase"/>
    <property type="match status" value="1"/>
</dbReference>
<sequence length="508" mass="57612">MIPAKIEDVFLQLTTNFSGVIVNIVAGKFAKNTFQVHNSIYEFCPFLEGTLEALEPLEPFTLEGMVLVSYEKEYNVDIELFKSADEISILIHNRTNVYKIVAQLNQNRNDIFFIKRELAEKNEELKRLREIADKANEEKSRFLAMMSHEIRNPLNVILGYSEMISEEEINENVRKYSKLLSISGNNLKVIVNDILDLSRIEAGKLELINEPVNIKEIAKNCVENYSYQNKNEAVELFFNAEKNIPNSVLGDPIRINQILSNLLSNAIKFTQKGKIVVDVKKVSEEKDSIRIAFLISDSGRGMTNLQASKIFDEYQQNKKSDNRVFGGAGLGLSIVKHLLNAMNGKITVESKLNIGTVFITEIPFSKVVSSEIKELKVEEKSTNKTLEGKRILVADDDALNQTIVAHILKKEKVVLTQVKDGLEALNVLKTRSFDLVLLDIHMPNITGEQLVQQKNEFHKPNREIPFLSLTANTTKEDVERYKKIGFVDVISKPYTAVEFVEKILGNIF</sequence>
<dbReference type="CDD" id="cd16922">
    <property type="entry name" value="HATPase_EvgS-ArcB-TorS-like"/>
    <property type="match status" value="1"/>
</dbReference>
<dbReference type="SMART" id="SM00448">
    <property type="entry name" value="REC"/>
    <property type="match status" value="1"/>
</dbReference>
<dbReference type="AlphaFoldDB" id="A0A975CNN0"/>
<reference evidence="10 11" key="1">
    <citation type="submission" date="2021-03" db="EMBL/GenBank/DDBJ databases">
        <title>Complete genome of Polaribacter_sp.SM13.</title>
        <authorList>
            <person name="Jeong S.W."/>
            <person name="Bae J.W."/>
        </authorList>
    </citation>
    <scope>NUCLEOTIDE SEQUENCE [LARGE SCALE GENOMIC DNA]</scope>
    <source>
        <strain evidence="10 11">SM13</strain>
    </source>
</reference>
<dbReference type="CDD" id="cd00082">
    <property type="entry name" value="HisKA"/>
    <property type="match status" value="1"/>
</dbReference>
<dbReference type="CDD" id="cd17546">
    <property type="entry name" value="REC_hyHK_CKI1_RcsC-like"/>
    <property type="match status" value="1"/>
</dbReference>
<dbReference type="PANTHER" id="PTHR43047">
    <property type="entry name" value="TWO-COMPONENT HISTIDINE PROTEIN KINASE"/>
    <property type="match status" value="1"/>
</dbReference>
<dbReference type="InterPro" id="IPR005467">
    <property type="entry name" value="His_kinase_dom"/>
</dbReference>
<accession>A0A975CNN0</accession>
<keyword evidence="11" id="KW-1185">Reference proteome</keyword>
<dbReference type="PROSITE" id="PS50109">
    <property type="entry name" value="HIS_KIN"/>
    <property type="match status" value="1"/>
</dbReference>
<protein>
    <recommendedName>
        <fullName evidence="2">histidine kinase</fullName>
        <ecNumber evidence="2">2.7.13.3</ecNumber>
    </recommendedName>
</protein>
<dbReference type="Pfam" id="PF00512">
    <property type="entry name" value="HisKA"/>
    <property type="match status" value="1"/>
</dbReference>
<evidence type="ECO:0000256" key="2">
    <source>
        <dbReference type="ARBA" id="ARBA00012438"/>
    </source>
</evidence>
<proteinExistence type="predicted"/>
<dbReference type="EMBL" id="CP071869">
    <property type="protein sequence ID" value="QTE22908.1"/>
    <property type="molecule type" value="Genomic_DNA"/>
</dbReference>
<dbReference type="Gene3D" id="1.10.287.130">
    <property type="match status" value="1"/>
</dbReference>
<evidence type="ECO:0000259" key="8">
    <source>
        <dbReference type="PROSITE" id="PS50109"/>
    </source>
</evidence>
<dbReference type="Pfam" id="PF02518">
    <property type="entry name" value="HATPase_c"/>
    <property type="match status" value="1"/>
</dbReference>
<feature type="modified residue" description="4-aspartylphosphate" evidence="6">
    <location>
        <position position="439"/>
    </location>
</feature>
<evidence type="ECO:0000256" key="6">
    <source>
        <dbReference type="PROSITE-ProRule" id="PRU00169"/>
    </source>
</evidence>
<dbReference type="SMART" id="SM00387">
    <property type="entry name" value="HATPase_c"/>
    <property type="match status" value="1"/>
</dbReference>
<dbReference type="PRINTS" id="PR00344">
    <property type="entry name" value="BCTRLSENSOR"/>
</dbReference>
<evidence type="ECO:0000313" key="11">
    <source>
        <dbReference type="Proteomes" id="UP000663920"/>
    </source>
</evidence>
<evidence type="ECO:0000256" key="5">
    <source>
        <dbReference type="ARBA" id="ARBA00022777"/>
    </source>
</evidence>
<comment type="catalytic activity">
    <reaction evidence="1">
        <text>ATP + protein L-histidine = ADP + protein N-phospho-L-histidine.</text>
        <dbReference type="EC" id="2.7.13.3"/>
    </reaction>
</comment>
<dbReference type="SUPFAM" id="SSF52172">
    <property type="entry name" value="CheY-like"/>
    <property type="match status" value="1"/>
</dbReference>
<dbReference type="PANTHER" id="PTHR43047:SF64">
    <property type="entry name" value="HISTIDINE KINASE CONTAINING CHEY-HOMOLOGOUS RECEIVER DOMAIN AND PAS DOMAIN-RELATED"/>
    <property type="match status" value="1"/>
</dbReference>
<dbReference type="KEGG" id="pcea:J3359_01140"/>
<evidence type="ECO:0000256" key="4">
    <source>
        <dbReference type="ARBA" id="ARBA00022679"/>
    </source>
</evidence>
<dbReference type="Gene3D" id="3.40.50.2300">
    <property type="match status" value="1"/>
</dbReference>
<keyword evidence="3 6" id="KW-0597">Phosphoprotein</keyword>
<dbReference type="RefSeq" id="WP_208078924.1">
    <property type="nucleotide sequence ID" value="NZ_CP071869.1"/>
</dbReference>
<gene>
    <name evidence="10" type="ORF">J3359_01140</name>
</gene>
<keyword evidence="5" id="KW-0418">Kinase</keyword>
<dbReference type="InterPro" id="IPR003661">
    <property type="entry name" value="HisK_dim/P_dom"/>
</dbReference>
<evidence type="ECO:0000256" key="3">
    <source>
        <dbReference type="ARBA" id="ARBA00022553"/>
    </source>
</evidence>
<keyword evidence="4" id="KW-0808">Transferase</keyword>
<feature type="coiled-coil region" evidence="7">
    <location>
        <begin position="111"/>
        <end position="145"/>
    </location>
</feature>
<dbReference type="FunFam" id="3.30.565.10:FF:000010">
    <property type="entry name" value="Sensor histidine kinase RcsC"/>
    <property type="match status" value="1"/>
</dbReference>
<organism evidence="10 11">
    <name type="scientific">Polaribacter cellanae</name>
    <dbReference type="NCBI Taxonomy" id="2818493"/>
    <lineage>
        <taxon>Bacteria</taxon>
        <taxon>Pseudomonadati</taxon>
        <taxon>Bacteroidota</taxon>
        <taxon>Flavobacteriia</taxon>
        <taxon>Flavobacteriales</taxon>
        <taxon>Flavobacteriaceae</taxon>
    </lineage>
</organism>
<dbReference type="GO" id="GO:0000155">
    <property type="term" value="F:phosphorelay sensor kinase activity"/>
    <property type="evidence" value="ECO:0007669"/>
    <property type="project" value="InterPro"/>
</dbReference>
<dbReference type="InterPro" id="IPR036097">
    <property type="entry name" value="HisK_dim/P_sf"/>
</dbReference>
<dbReference type="Proteomes" id="UP000663920">
    <property type="component" value="Chromosome"/>
</dbReference>
<evidence type="ECO:0000256" key="7">
    <source>
        <dbReference type="SAM" id="Coils"/>
    </source>
</evidence>
<dbReference type="InterPro" id="IPR003594">
    <property type="entry name" value="HATPase_dom"/>
</dbReference>
<feature type="domain" description="Response regulatory" evidence="9">
    <location>
        <begin position="390"/>
        <end position="507"/>
    </location>
</feature>
<dbReference type="EC" id="2.7.13.3" evidence="2"/>
<dbReference type="Pfam" id="PF00072">
    <property type="entry name" value="Response_reg"/>
    <property type="match status" value="1"/>
</dbReference>
<evidence type="ECO:0000313" key="10">
    <source>
        <dbReference type="EMBL" id="QTE22908.1"/>
    </source>
</evidence>
<keyword evidence="7" id="KW-0175">Coiled coil</keyword>
<dbReference type="InterPro" id="IPR001789">
    <property type="entry name" value="Sig_transdc_resp-reg_receiver"/>
</dbReference>
<evidence type="ECO:0000256" key="1">
    <source>
        <dbReference type="ARBA" id="ARBA00000085"/>
    </source>
</evidence>
<dbReference type="InterPro" id="IPR004358">
    <property type="entry name" value="Sig_transdc_His_kin-like_C"/>
</dbReference>